<dbReference type="Gene3D" id="3.40.190.10">
    <property type="entry name" value="Periplasmic binding protein-like II"/>
    <property type="match status" value="2"/>
</dbReference>
<dbReference type="SMART" id="SM00062">
    <property type="entry name" value="PBPb"/>
    <property type="match status" value="1"/>
</dbReference>
<sequence length="286" mass="31042">MVALSGCVVLREGGQSRQDSDAERQVHTEIVALPDEVKKRGHLVFGSQLASPPLNFSDGDAYKGINIDIAEEIGRRLDVDIEWKQYPFAGLIPAVQSRQIDAGIDLIGDTEERARAVDFSNYMNQATSSLVKRGNPHKIASASDLCGLSVAIVRGGVQLELAEEESKKCTDNGKPAIDIKQFAAPSDARLSVQAGRTAAFLGNTPVMRYIAKNEATRDTFEMGGEATYQLQPIGIITAKDRSDLKQSIQSALDLMQADGTMDKLLKKWNLEDLSLTADADHTKGKP</sequence>
<accession>A0A095ZP94</accession>
<dbReference type="Pfam" id="PF00497">
    <property type="entry name" value="SBP_bac_3"/>
    <property type="match status" value="1"/>
</dbReference>
<dbReference type="EMBL" id="JRNH01000015">
    <property type="protein sequence ID" value="KGF20372.1"/>
    <property type="molecule type" value="Genomic_DNA"/>
</dbReference>
<name>A0A095ZP94_9MICC</name>
<organism evidence="3 4">
    <name type="scientific">Pseudoglutamicibacter albus DNF00011</name>
    <dbReference type="NCBI Taxonomy" id="1401063"/>
    <lineage>
        <taxon>Bacteria</taxon>
        <taxon>Bacillati</taxon>
        <taxon>Actinomycetota</taxon>
        <taxon>Actinomycetes</taxon>
        <taxon>Micrococcales</taxon>
        <taxon>Micrococcaceae</taxon>
        <taxon>Pseudoglutamicibacter</taxon>
    </lineage>
</organism>
<evidence type="ECO:0000313" key="4">
    <source>
        <dbReference type="Proteomes" id="UP000053528"/>
    </source>
</evidence>
<dbReference type="Proteomes" id="UP000053528">
    <property type="component" value="Unassembled WGS sequence"/>
</dbReference>
<comment type="caution">
    <text evidence="3">The sequence shown here is derived from an EMBL/GenBank/DDBJ whole genome shotgun (WGS) entry which is preliminary data.</text>
</comment>
<evidence type="ECO:0000313" key="3">
    <source>
        <dbReference type="EMBL" id="KGF20372.1"/>
    </source>
</evidence>
<evidence type="ECO:0000259" key="2">
    <source>
        <dbReference type="SMART" id="SM00062"/>
    </source>
</evidence>
<dbReference type="AlphaFoldDB" id="A0A095ZP94"/>
<protein>
    <recommendedName>
        <fullName evidence="2">Solute-binding protein family 3/N-terminal domain-containing protein</fullName>
    </recommendedName>
</protein>
<feature type="domain" description="Solute-binding protein family 3/N-terminal" evidence="2">
    <location>
        <begin position="42"/>
        <end position="272"/>
    </location>
</feature>
<dbReference type="CDD" id="cd01004">
    <property type="entry name" value="PBP2_MidA_like"/>
    <property type="match status" value="1"/>
</dbReference>
<keyword evidence="1" id="KW-0732">Signal</keyword>
<proteinExistence type="predicted"/>
<dbReference type="SUPFAM" id="SSF53850">
    <property type="entry name" value="Periplasmic binding protein-like II"/>
    <property type="match status" value="1"/>
</dbReference>
<evidence type="ECO:0000256" key="1">
    <source>
        <dbReference type="ARBA" id="ARBA00022729"/>
    </source>
</evidence>
<dbReference type="PANTHER" id="PTHR35936">
    <property type="entry name" value="MEMBRANE-BOUND LYTIC MUREIN TRANSGLYCOSYLASE F"/>
    <property type="match status" value="1"/>
</dbReference>
<reference evidence="3 4" key="1">
    <citation type="submission" date="2014-07" db="EMBL/GenBank/DDBJ databases">
        <authorList>
            <person name="McCorrison J."/>
            <person name="Sanka R."/>
            <person name="Torralba M."/>
            <person name="Gillis M."/>
            <person name="Haft D.H."/>
            <person name="Methe B."/>
            <person name="Sutton G."/>
            <person name="Nelson K.E."/>
        </authorList>
    </citation>
    <scope>NUCLEOTIDE SEQUENCE [LARGE SCALE GENOMIC DNA]</scope>
    <source>
        <strain evidence="3 4">DNF00011</strain>
    </source>
</reference>
<dbReference type="PANTHER" id="PTHR35936:SF17">
    <property type="entry name" value="ARGININE-BINDING EXTRACELLULAR PROTEIN ARTP"/>
    <property type="match status" value="1"/>
</dbReference>
<dbReference type="InterPro" id="IPR001638">
    <property type="entry name" value="Solute-binding_3/MltF_N"/>
</dbReference>
<gene>
    <name evidence="3" type="ORF">HMPREF2128_05570</name>
</gene>